<dbReference type="Proteomes" id="UP000583496">
    <property type="component" value="Unassembled WGS sequence"/>
</dbReference>
<gene>
    <name evidence="3" type="primary">Uhrf1bp1_0</name>
    <name evidence="3" type="ORF">POSRUF_R04913</name>
</gene>
<keyword evidence="4" id="KW-1185">Reference proteome</keyword>
<dbReference type="PANTHER" id="PTHR22774">
    <property type="entry name" value="CHOREIN N-TERMINAL DOMAIN-CONTAINING PROTEIN"/>
    <property type="match status" value="1"/>
</dbReference>
<accession>A0A7L2TPN7</accession>
<sequence length="188" mass="20575">PEVCLRLESGPCAAAHSPLAERNGFLRMLLQSRSMELCTSCLTSLGPFLEDEIIPEVIPMEIEVVDARIMLKDDSPPVYPTSPGPVPITLAVDHVVVRRRDDGVFYLTASPGKDSAKQEKPVPVPEEQKAPAASVSPAPAAGARGLQLKQVPELQRELQTMKLALAEANMDKARLLQEIRKYNPLFQL</sequence>
<feature type="non-terminal residue" evidence="3">
    <location>
        <position position="1"/>
    </location>
</feature>
<reference evidence="3 4" key="1">
    <citation type="submission" date="2019-09" db="EMBL/GenBank/DDBJ databases">
        <title>Bird 10,000 Genomes (B10K) Project - Family phase.</title>
        <authorList>
            <person name="Zhang G."/>
        </authorList>
    </citation>
    <scope>NUCLEOTIDE SEQUENCE [LARGE SCALE GENOMIC DNA]</scope>
    <source>
        <strain evidence="3">B10K-DU-002-71</strain>
        <tissue evidence="3">Muscle</tissue>
    </source>
</reference>
<dbReference type="GO" id="GO:0042826">
    <property type="term" value="F:histone deacetylase binding"/>
    <property type="evidence" value="ECO:0007669"/>
    <property type="project" value="TreeGrafter"/>
</dbReference>
<proteinExistence type="predicted"/>
<evidence type="ECO:0000256" key="1">
    <source>
        <dbReference type="SAM" id="Coils"/>
    </source>
</evidence>
<evidence type="ECO:0000256" key="2">
    <source>
        <dbReference type="SAM" id="MobiDB-lite"/>
    </source>
</evidence>
<dbReference type="EMBL" id="VYZT01047119">
    <property type="protein sequence ID" value="NXS35028.1"/>
    <property type="molecule type" value="Genomic_DNA"/>
</dbReference>
<evidence type="ECO:0000313" key="3">
    <source>
        <dbReference type="EMBL" id="NXS35028.1"/>
    </source>
</evidence>
<dbReference type="Pfam" id="PF24917">
    <property type="entry name" value="BLTP3A_B"/>
    <property type="match status" value="1"/>
</dbReference>
<comment type="caution">
    <text evidence="3">The sequence shown here is derived from an EMBL/GenBank/DDBJ whole genome shotgun (WGS) entry which is preliminary data.</text>
</comment>
<feature type="compositionally biased region" description="Low complexity" evidence="2">
    <location>
        <begin position="130"/>
        <end position="141"/>
    </location>
</feature>
<dbReference type="InterPro" id="IPR026728">
    <property type="entry name" value="BLTP3A/B"/>
</dbReference>
<protein>
    <submittedName>
        <fullName evidence="3">URFB1 protein</fullName>
    </submittedName>
</protein>
<dbReference type="AlphaFoldDB" id="A0A7L2TPN7"/>
<feature type="region of interest" description="Disordered" evidence="2">
    <location>
        <begin position="108"/>
        <end position="141"/>
    </location>
</feature>
<evidence type="ECO:0000313" key="4">
    <source>
        <dbReference type="Proteomes" id="UP000583496"/>
    </source>
</evidence>
<feature type="non-terminal residue" evidence="3">
    <location>
        <position position="188"/>
    </location>
</feature>
<feature type="coiled-coil region" evidence="1">
    <location>
        <begin position="151"/>
        <end position="178"/>
    </location>
</feature>
<dbReference type="OrthoDB" id="43807at2759"/>
<dbReference type="PANTHER" id="PTHR22774:SF15">
    <property type="entry name" value="BRIDGE-LIKE LIPID TRANSFER PROTEIN FAMILY MEMBER 3A"/>
    <property type="match status" value="1"/>
</dbReference>
<keyword evidence="1" id="KW-0175">Coiled coil</keyword>
<organism evidence="3 4">
    <name type="scientific">Pomatostomus ruficeps</name>
    <name type="common">Chestnut-crowned babbler</name>
    <dbReference type="NCBI Taxonomy" id="9176"/>
    <lineage>
        <taxon>Eukaryota</taxon>
        <taxon>Metazoa</taxon>
        <taxon>Chordata</taxon>
        <taxon>Craniata</taxon>
        <taxon>Vertebrata</taxon>
        <taxon>Euteleostomi</taxon>
        <taxon>Archelosauria</taxon>
        <taxon>Archosauria</taxon>
        <taxon>Dinosauria</taxon>
        <taxon>Saurischia</taxon>
        <taxon>Theropoda</taxon>
        <taxon>Coelurosauria</taxon>
        <taxon>Aves</taxon>
        <taxon>Neognathae</taxon>
        <taxon>Neoaves</taxon>
        <taxon>Telluraves</taxon>
        <taxon>Australaves</taxon>
        <taxon>Passeriformes</taxon>
        <taxon>Sylvioidea</taxon>
        <taxon>Timaliidae</taxon>
        <taxon>Pomatostomus</taxon>
    </lineage>
</organism>
<name>A0A7L2TPN7_POMRU</name>